<dbReference type="InterPro" id="IPR002577">
    <property type="entry name" value="HTH_HxlR"/>
</dbReference>
<dbReference type="InterPro" id="IPR036390">
    <property type="entry name" value="WH_DNA-bd_sf"/>
</dbReference>
<keyword evidence="6" id="KW-1185">Reference proteome</keyword>
<keyword evidence="3" id="KW-0804">Transcription</keyword>
<sequence>MGCPFRYAAAAFGDKWSLLILRDIMFGTAMRYSDFMSSEEGIATNVLANRLEHLVNNEILEKTPDPDDARKSIYLLTSKGKDLAPVFLAMIQWSQKWDDKTLVPQDYLANLVAGSAPNPQGEA</sequence>
<protein>
    <submittedName>
        <fullName evidence="5">Helix-turn-helix domain-containing protein</fullName>
    </submittedName>
</protein>
<dbReference type="RefSeq" id="WP_285806051.1">
    <property type="nucleotide sequence ID" value="NZ_CP120863.1"/>
</dbReference>
<evidence type="ECO:0000259" key="4">
    <source>
        <dbReference type="PROSITE" id="PS51118"/>
    </source>
</evidence>
<dbReference type="EMBL" id="CP120863">
    <property type="protein sequence ID" value="WFE89820.1"/>
    <property type="molecule type" value="Genomic_DNA"/>
</dbReference>
<evidence type="ECO:0000313" key="6">
    <source>
        <dbReference type="Proteomes" id="UP001209803"/>
    </source>
</evidence>
<feature type="domain" description="HTH hxlR-type" evidence="4">
    <location>
        <begin position="3"/>
        <end position="102"/>
    </location>
</feature>
<evidence type="ECO:0000256" key="3">
    <source>
        <dbReference type="ARBA" id="ARBA00023163"/>
    </source>
</evidence>
<gene>
    <name evidence="5" type="ORF">K1718_00215</name>
</gene>
<dbReference type="PANTHER" id="PTHR33204">
    <property type="entry name" value="TRANSCRIPTIONAL REGULATOR, MARR FAMILY"/>
    <property type="match status" value="1"/>
</dbReference>
<evidence type="ECO:0000313" key="5">
    <source>
        <dbReference type="EMBL" id="WFE89820.1"/>
    </source>
</evidence>
<dbReference type="Proteomes" id="UP001209803">
    <property type="component" value="Chromosome"/>
</dbReference>
<dbReference type="InterPro" id="IPR036388">
    <property type="entry name" value="WH-like_DNA-bd_sf"/>
</dbReference>
<proteinExistence type="predicted"/>
<keyword evidence="1" id="KW-0805">Transcription regulation</keyword>
<dbReference type="PANTHER" id="PTHR33204:SF37">
    <property type="entry name" value="HTH-TYPE TRANSCRIPTIONAL REGULATOR YODB"/>
    <property type="match status" value="1"/>
</dbReference>
<evidence type="ECO:0000256" key="1">
    <source>
        <dbReference type="ARBA" id="ARBA00023015"/>
    </source>
</evidence>
<reference evidence="5 6" key="1">
    <citation type="submission" date="2023-03" db="EMBL/GenBank/DDBJ databases">
        <title>Roseibium porphyridii sp. nov. and Roseibium rhodosorbium sp. nov. isolated from marine algae, Porphyridium cruentum and Rhodosorus marinus, respectively.</title>
        <authorList>
            <person name="Lee M.W."/>
            <person name="Choi B.J."/>
            <person name="Lee J.K."/>
            <person name="Choi D.G."/>
            <person name="Baek J.H."/>
            <person name="Bayburt H."/>
            <person name="Kim J.M."/>
            <person name="Han D.M."/>
            <person name="Kim K.H."/>
            <person name="Jeon C.O."/>
        </authorList>
    </citation>
    <scope>NUCLEOTIDE SEQUENCE [LARGE SCALE GENOMIC DNA]</scope>
    <source>
        <strain evidence="5 6">KMA01</strain>
    </source>
</reference>
<evidence type="ECO:0000256" key="2">
    <source>
        <dbReference type="ARBA" id="ARBA00023125"/>
    </source>
</evidence>
<name>A0ABY8F7J3_9HYPH</name>
<dbReference type="Pfam" id="PF01638">
    <property type="entry name" value="HxlR"/>
    <property type="match status" value="1"/>
</dbReference>
<dbReference type="SUPFAM" id="SSF46785">
    <property type="entry name" value="Winged helix' DNA-binding domain"/>
    <property type="match status" value="1"/>
</dbReference>
<organism evidence="5 6">
    <name type="scientific">Roseibium porphyridii</name>
    <dbReference type="NCBI Taxonomy" id="2866279"/>
    <lineage>
        <taxon>Bacteria</taxon>
        <taxon>Pseudomonadati</taxon>
        <taxon>Pseudomonadota</taxon>
        <taxon>Alphaproteobacteria</taxon>
        <taxon>Hyphomicrobiales</taxon>
        <taxon>Stappiaceae</taxon>
        <taxon>Roseibium</taxon>
    </lineage>
</organism>
<accession>A0ABY8F7J3</accession>
<dbReference type="Gene3D" id="1.10.10.10">
    <property type="entry name" value="Winged helix-like DNA-binding domain superfamily/Winged helix DNA-binding domain"/>
    <property type="match status" value="1"/>
</dbReference>
<dbReference type="PROSITE" id="PS51118">
    <property type="entry name" value="HTH_HXLR"/>
    <property type="match status" value="1"/>
</dbReference>
<keyword evidence="2" id="KW-0238">DNA-binding</keyword>